<dbReference type="Proteomes" id="UP000075840">
    <property type="component" value="Unassembled WGS sequence"/>
</dbReference>
<dbReference type="InterPro" id="IPR011011">
    <property type="entry name" value="Znf_FYVE_PHD"/>
</dbReference>
<evidence type="ECO:0008006" key="4">
    <source>
        <dbReference type="Google" id="ProtNLM"/>
    </source>
</evidence>
<evidence type="ECO:0000313" key="3">
    <source>
        <dbReference type="Proteomes" id="UP000075840"/>
    </source>
</evidence>
<accession>A0A182HWD7</accession>
<evidence type="ECO:0000313" key="2">
    <source>
        <dbReference type="EnsemblMetazoa" id="AARA005610-PA"/>
    </source>
</evidence>
<dbReference type="EnsemblMetazoa" id="AARA005610-RA">
    <property type="protein sequence ID" value="AARA005610-PA"/>
    <property type="gene ID" value="AARA005610"/>
</dbReference>
<protein>
    <recommendedName>
        <fullName evidence="4">PHD-type domain-containing protein</fullName>
    </recommendedName>
</protein>
<feature type="compositionally biased region" description="Basic and acidic residues" evidence="1">
    <location>
        <begin position="161"/>
        <end position="170"/>
    </location>
</feature>
<feature type="compositionally biased region" description="Low complexity" evidence="1">
    <location>
        <begin position="208"/>
        <end position="217"/>
    </location>
</feature>
<proteinExistence type="predicted"/>
<dbReference type="VEuPathDB" id="VectorBase:AARA21_000442"/>
<reference evidence="2" key="1">
    <citation type="submission" date="2022-08" db="UniProtKB">
        <authorList>
            <consortium name="EnsemblMetazoa"/>
        </authorList>
    </citation>
    <scope>IDENTIFICATION</scope>
    <source>
        <strain evidence="2">Dongola</strain>
    </source>
</reference>
<sequence>MVSDSQKRKAIREFLIPDTLKDDIAYCQRSLRDCVKVHQYFAQRYNSLSAIQQQGQVKQYLLELEDEMRAIGKEQSGLVQDLARRLKHFQRKTATEKHIELGDDLANGYVAWVLSSHAEIQCSAAYVPHAVSERLNESQLYQKYPLLSCAATEAATAAQPEQERKPDTQRLRKRPVLQTSLLKPKEERDLLHNNNNTTALKEKPSPATRSPPSCTMSTPPPPVLPGPARTGNRRKTPPEQPLVPTKMLRSRSTTPVVVTVLKQEPKQELVEPEPPTTAVNDTEDRATPPIVIRESAAVKRGRSNLLQALSKVKTTQKPATKPLPPTATTTSTTSPPGSASKSARNCRAGSVSASSDSSNSRASTPGTSGGAAVPPKQTDEPVSAERLPPLSLPPLPPEEPTGTLPTSIDELEQYSFLKMFALHTIEDSNLLKGRKNERKRRSCCSTERKEYHYGRFDYYEQQFYIVQKRRYNANKRLLYTATSAEKAISARKPWAGGGLTIPPSPPPPSSSSSQPVQDTPVVEVKPAQLESVCEEELQPENKLCCVVCNQIAGTSNEELRACADCSNNYHLSCHRQVDEVDGETEQKTVPKLAQPAEDGNGGEEANDGQQPPEQSNRCPACLALASIQQ</sequence>
<keyword evidence="3" id="KW-1185">Reference proteome</keyword>
<feature type="region of interest" description="Disordered" evidence="1">
    <location>
        <begin position="309"/>
        <end position="405"/>
    </location>
</feature>
<feature type="region of interest" description="Disordered" evidence="1">
    <location>
        <begin position="581"/>
        <end position="617"/>
    </location>
</feature>
<organism evidence="2 3">
    <name type="scientific">Anopheles arabiensis</name>
    <name type="common">Mosquito</name>
    <dbReference type="NCBI Taxonomy" id="7173"/>
    <lineage>
        <taxon>Eukaryota</taxon>
        <taxon>Metazoa</taxon>
        <taxon>Ecdysozoa</taxon>
        <taxon>Arthropoda</taxon>
        <taxon>Hexapoda</taxon>
        <taxon>Insecta</taxon>
        <taxon>Pterygota</taxon>
        <taxon>Neoptera</taxon>
        <taxon>Endopterygota</taxon>
        <taxon>Diptera</taxon>
        <taxon>Nematocera</taxon>
        <taxon>Culicoidea</taxon>
        <taxon>Culicidae</taxon>
        <taxon>Anophelinae</taxon>
        <taxon>Anopheles</taxon>
    </lineage>
</organism>
<dbReference type="InterPro" id="IPR013083">
    <property type="entry name" value="Znf_RING/FYVE/PHD"/>
</dbReference>
<dbReference type="VEuPathDB" id="VectorBase:AARA005610"/>
<name>A0A182HWD7_ANOAR</name>
<dbReference type="EMBL" id="APCN01001485">
    <property type="status" value="NOT_ANNOTATED_CDS"/>
    <property type="molecule type" value="Genomic_DNA"/>
</dbReference>
<feature type="region of interest" description="Disordered" evidence="1">
    <location>
        <begin position="495"/>
        <end position="520"/>
    </location>
</feature>
<feature type="compositionally biased region" description="Pro residues" evidence="1">
    <location>
        <begin position="390"/>
        <end position="399"/>
    </location>
</feature>
<feature type="compositionally biased region" description="Low complexity" evidence="1">
    <location>
        <begin position="313"/>
        <end position="363"/>
    </location>
</feature>
<dbReference type="Gene3D" id="3.30.40.10">
    <property type="entry name" value="Zinc/RING finger domain, C3HC4 (zinc finger)"/>
    <property type="match status" value="1"/>
</dbReference>
<feature type="region of interest" description="Disordered" evidence="1">
    <location>
        <begin position="155"/>
        <end position="243"/>
    </location>
</feature>
<evidence type="ECO:0000256" key="1">
    <source>
        <dbReference type="SAM" id="MobiDB-lite"/>
    </source>
</evidence>
<dbReference type="AlphaFoldDB" id="A0A182HWD7"/>
<feature type="region of interest" description="Disordered" evidence="1">
    <location>
        <begin position="263"/>
        <end position="290"/>
    </location>
</feature>
<dbReference type="SUPFAM" id="SSF57903">
    <property type="entry name" value="FYVE/PHD zinc finger"/>
    <property type="match status" value="1"/>
</dbReference>